<evidence type="ECO:0000256" key="2">
    <source>
        <dbReference type="ARBA" id="ARBA00022801"/>
    </source>
</evidence>
<keyword evidence="6" id="KW-1185">Reference proteome</keyword>
<dbReference type="GO" id="GO:0008745">
    <property type="term" value="F:N-acetylmuramoyl-L-alanine amidase activity"/>
    <property type="evidence" value="ECO:0007669"/>
    <property type="project" value="UniProtKB-EC"/>
</dbReference>
<comment type="caution">
    <text evidence="5">The sequence shown here is derived from an EMBL/GenBank/DDBJ whole genome shotgun (WGS) entry which is preliminary data.</text>
</comment>
<dbReference type="PRINTS" id="PR01002">
    <property type="entry name" value="FLGFLGJ"/>
</dbReference>
<dbReference type="Gene3D" id="1.10.530.10">
    <property type="match status" value="1"/>
</dbReference>
<gene>
    <name evidence="5" type="ORF">JOC28_001573</name>
</gene>
<keyword evidence="3" id="KW-1133">Transmembrane helix</keyword>
<dbReference type="SMART" id="SM00047">
    <property type="entry name" value="LYZ2"/>
    <property type="match status" value="1"/>
</dbReference>
<evidence type="ECO:0000256" key="1">
    <source>
        <dbReference type="ARBA" id="ARBA00010266"/>
    </source>
</evidence>
<evidence type="ECO:0000313" key="6">
    <source>
        <dbReference type="Proteomes" id="UP000697472"/>
    </source>
</evidence>
<dbReference type="InterPro" id="IPR002901">
    <property type="entry name" value="MGlyc_endo_b_GlcNAc-like_dom"/>
</dbReference>
<protein>
    <submittedName>
        <fullName evidence="5">N-acetylmuramoyl-L-alanine amidase</fullName>
        <ecNumber evidence="5">3.5.1.28</ecNumber>
    </submittedName>
</protein>
<proteinExistence type="inferred from homology"/>
<dbReference type="PANTHER" id="PTHR33308:SF9">
    <property type="entry name" value="PEPTIDOGLYCAN HYDROLASE FLGJ"/>
    <property type="match status" value="1"/>
</dbReference>
<dbReference type="Gene3D" id="4.10.80.30">
    <property type="entry name" value="DNA polymerase, domain 6"/>
    <property type="match status" value="1"/>
</dbReference>
<organism evidence="5 6">
    <name type="scientific">Streptococcus loxodontisalivarius</name>
    <dbReference type="NCBI Taxonomy" id="1349415"/>
    <lineage>
        <taxon>Bacteria</taxon>
        <taxon>Bacillati</taxon>
        <taxon>Bacillota</taxon>
        <taxon>Bacilli</taxon>
        <taxon>Lactobacillales</taxon>
        <taxon>Streptococcaceae</taxon>
        <taxon>Streptococcus</taxon>
    </lineage>
</organism>
<dbReference type="Proteomes" id="UP000697472">
    <property type="component" value="Unassembled WGS sequence"/>
</dbReference>
<dbReference type="InterPro" id="IPR023346">
    <property type="entry name" value="Lysozyme-like_dom_sf"/>
</dbReference>
<accession>A0ABS2PTA8</accession>
<feature type="transmembrane region" description="Helical" evidence="3">
    <location>
        <begin position="7"/>
        <end position="27"/>
    </location>
</feature>
<keyword evidence="3" id="KW-0472">Membrane</keyword>
<reference evidence="5 6" key="1">
    <citation type="submission" date="2021-01" db="EMBL/GenBank/DDBJ databases">
        <title>Genomic Encyclopedia of Type Strains, Phase IV (KMG-IV): sequencing the most valuable type-strain genomes for metagenomic binning, comparative biology and taxonomic classification.</title>
        <authorList>
            <person name="Goeker M."/>
        </authorList>
    </citation>
    <scope>NUCLEOTIDE SEQUENCE [LARGE SCALE GENOMIC DNA]</scope>
    <source>
        <strain evidence="5 6">DSM 27382</strain>
    </source>
</reference>
<evidence type="ECO:0000313" key="5">
    <source>
        <dbReference type="EMBL" id="MBM7643272.1"/>
    </source>
</evidence>
<dbReference type="PANTHER" id="PTHR33308">
    <property type="entry name" value="PEPTIDOGLYCAN HYDROLASE FLGJ"/>
    <property type="match status" value="1"/>
</dbReference>
<comment type="similarity">
    <text evidence="1">Belongs to the glycosyl hydrolase 73 family.</text>
</comment>
<name>A0ABS2PTA8_9STRE</name>
<evidence type="ECO:0000259" key="4">
    <source>
        <dbReference type="SMART" id="SM00047"/>
    </source>
</evidence>
<dbReference type="Pfam" id="PF01832">
    <property type="entry name" value="Glucosaminidase"/>
    <property type="match status" value="1"/>
</dbReference>
<dbReference type="InterPro" id="IPR051056">
    <property type="entry name" value="Glycosyl_Hydrolase_73"/>
</dbReference>
<keyword evidence="3" id="KW-0812">Transmembrane</keyword>
<dbReference type="SUPFAM" id="SSF53955">
    <property type="entry name" value="Lysozyme-like"/>
    <property type="match status" value="1"/>
</dbReference>
<dbReference type="EMBL" id="JAFBEH010000034">
    <property type="protein sequence ID" value="MBM7643272.1"/>
    <property type="molecule type" value="Genomic_DNA"/>
</dbReference>
<keyword evidence="2 5" id="KW-0378">Hydrolase</keyword>
<sequence length="195" mass="21775">MRRRLKLQVFGGLVALFCIFLVLPLLFHSSTPNARTTVKTAYDQTAFFKKIAPQAQKLSQSYGVKASVIMAQAALESDYGTDLLAAKYYNLLATKASAGQQSIKMSRTEYVGSNELSIKSDFRVYADWTASLNDYMARLKAGEFGKSGLYTALATADNYQTAIQAFQEYEYTSDSNYSKNLKTIIETYNLVDYDS</sequence>
<evidence type="ECO:0000256" key="3">
    <source>
        <dbReference type="SAM" id="Phobius"/>
    </source>
</evidence>
<dbReference type="RefSeq" id="WP_205010133.1">
    <property type="nucleotide sequence ID" value="NZ_JAFBEH010000034.1"/>
</dbReference>
<feature type="domain" description="Mannosyl-glycoprotein endo-beta-N-acetylglucosamidase-like" evidence="4">
    <location>
        <begin position="37"/>
        <end position="194"/>
    </location>
</feature>
<dbReference type="EC" id="3.5.1.28" evidence="5"/>